<sequence length="861" mass="92696">MERTENTLWCGVVWCGVWSGVWRYLRHAELERGLQAGERGRRRYEQLADVHARGAVRQCGVVWCGVVCGVVCGATCDTLSSSVACRPVSAGGGDMSSSRTCTRVARYDSVAGERGRRRYEQLADVHARGAVRQCGVVWCGVVCGVVCGATCDTLSSSVACRPVSAGGGDMSSSRTCTRVARYDSVVWCVWCGVVWCGVWSGVWRYLRHAELERGLQAGERGRRRYEQLADVHARGAVRQCGVVWCVEWCVWRYLRHAELERGLQAGERGRRRYEQLADVHARGAVRQCGVVWCGVVCGVVCGATCDTLSSSVACRPVSAGGGDMSSSRTCTRVARYDSVAGERGRRRYEQLADVHARGAVRQCGVVWCGVVCGVVCGATCDTLSSSVACRPVSAGGGDMSSSRTCTRVARYDSVAGERGRRRYEQLADVHARGAVRQCGVVWCGVVCGVVCGATCDTLSSSVACRPVSAGGGDMSSSRTCTRVARYDSVAGERGRRRYEQLADVHARGAVRQCGVVWCGVVCGVVCGATCDTLSSSVACRPVSAGGGDMSSSRTCTRVARYDSVVCVVWCGVWSGWRYLRHADERGLQAVWCGVVWCGVWSGVWRYLRHAELERGLQAGERGRRRYEQLADVHARGAVRQCGVVWCGVVCGVVCGATCDTLSSSVACRPVSAGGGDMSSSRTCTRVARYDSVVCVVWCGVWSGVWRYLRHAELERGLQAGERGRRRYEQLAHVHARGAVRQCGVVWCVEWWCGATCDTLSSSVACRPVSAGGGDMSSSRTCTRVARYDSVVWCGVVWCVGVVCGATCDTLSSSVACRPVSAGGGDMSSSRTCTRVARYDSVVWCGVVCVVVEWCVALPATR</sequence>
<evidence type="ECO:0000313" key="3">
    <source>
        <dbReference type="Proteomes" id="UP001153954"/>
    </source>
</evidence>
<reference evidence="2" key="1">
    <citation type="submission" date="2022-03" db="EMBL/GenBank/DDBJ databases">
        <authorList>
            <person name="Tunstrom K."/>
        </authorList>
    </citation>
    <scope>NUCLEOTIDE SEQUENCE</scope>
</reference>
<gene>
    <name evidence="2" type="ORF">EEDITHA_LOCUS8929</name>
</gene>
<proteinExistence type="predicted"/>
<keyword evidence="1" id="KW-1133">Transmembrane helix</keyword>
<dbReference type="Proteomes" id="UP001153954">
    <property type="component" value="Unassembled WGS sequence"/>
</dbReference>
<organism evidence="2 3">
    <name type="scientific">Euphydryas editha</name>
    <name type="common">Edith's checkerspot</name>
    <dbReference type="NCBI Taxonomy" id="104508"/>
    <lineage>
        <taxon>Eukaryota</taxon>
        <taxon>Metazoa</taxon>
        <taxon>Ecdysozoa</taxon>
        <taxon>Arthropoda</taxon>
        <taxon>Hexapoda</taxon>
        <taxon>Insecta</taxon>
        <taxon>Pterygota</taxon>
        <taxon>Neoptera</taxon>
        <taxon>Endopterygota</taxon>
        <taxon>Lepidoptera</taxon>
        <taxon>Glossata</taxon>
        <taxon>Ditrysia</taxon>
        <taxon>Papilionoidea</taxon>
        <taxon>Nymphalidae</taxon>
        <taxon>Nymphalinae</taxon>
        <taxon>Euphydryas</taxon>
    </lineage>
</organism>
<name>A0AAU9U8T8_EUPED</name>
<keyword evidence="1" id="KW-0812">Transmembrane</keyword>
<comment type="caution">
    <text evidence="2">The sequence shown here is derived from an EMBL/GenBank/DDBJ whole genome shotgun (WGS) entry which is preliminary data.</text>
</comment>
<keyword evidence="1" id="KW-0472">Membrane</keyword>
<feature type="transmembrane region" description="Helical" evidence="1">
    <location>
        <begin position="184"/>
        <end position="206"/>
    </location>
</feature>
<evidence type="ECO:0000256" key="1">
    <source>
        <dbReference type="SAM" id="Phobius"/>
    </source>
</evidence>
<dbReference type="AlphaFoldDB" id="A0AAU9U8T8"/>
<protein>
    <submittedName>
        <fullName evidence="2">Uncharacterized protein</fullName>
    </submittedName>
</protein>
<accession>A0AAU9U8T8</accession>
<evidence type="ECO:0000313" key="2">
    <source>
        <dbReference type="EMBL" id="CAH2093245.1"/>
    </source>
</evidence>
<dbReference type="EMBL" id="CAKOGL010000012">
    <property type="protein sequence ID" value="CAH2093245.1"/>
    <property type="molecule type" value="Genomic_DNA"/>
</dbReference>
<keyword evidence="3" id="KW-1185">Reference proteome</keyword>